<name>A0A9J6AAB8_SOLCO</name>
<keyword evidence="2" id="KW-1185">Reference proteome</keyword>
<reference evidence="1 2" key="1">
    <citation type="submission" date="2020-09" db="EMBL/GenBank/DDBJ databases">
        <title>De no assembly of potato wild relative species, Solanum commersonii.</title>
        <authorList>
            <person name="Cho K."/>
        </authorList>
    </citation>
    <scope>NUCLEOTIDE SEQUENCE [LARGE SCALE GENOMIC DNA]</scope>
    <source>
        <strain evidence="1">LZ3.2</strain>
        <tissue evidence="1">Leaf</tissue>
    </source>
</reference>
<evidence type="ECO:0000313" key="2">
    <source>
        <dbReference type="Proteomes" id="UP000824120"/>
    </source>
</evidence>
<dbReference type="Proteomes" id="UP000824120">
    <property type="component" value="Chromosome 2"/>
</dbReference>
<sequence length="66" mass="7005">MHLKYGSFETSVSFIGLPLPITCASSSCTFSKVCGFLRSSAIAHSSVFDVVSVPAANESCKTYSYS</sequence>
<dbReference type="AlphaFoldDB" id="A0A9J6AAB8"/>
<evidence type="ECO:0000313" key="1">
    <source>
        <dbReference type="EMBL" id="KAG5621400.1"/>
    </source>
</evidence>
<dbReference type="EMBL" id="JACXVP010000002">
    <property type="protein sequence ID" value="KAG5621400.1"/>
    <property type="molecule type" value="Genomic_DNA"/>
</dbReference>
<organism evidence="1 2">
    <name type="scientific">Solanum commersonii</name>
    <name type="common">Commerson's wild potato</name>
    <name type="synonym">Commerson's nightshade</name>
    <dbReference type="NCBI Taxonomy" id="4109"/>
    <lineage>
        <taxon>Eukaryota</taxon>
        <taxon>Viridiplantae</taxon>
        <taxon>Streptophyta</taxon>
        <taxon>Embryophyta</taxon>
        <taxon>Tracheophyta</taxon>
        <taxon>Spermatophyta</taxon>
        <taxon>Magnoliopsida</taxon>
        <taxon>eudicotyledons</taxon>
        <taxon>Gunneridae</taxon>
        <taxon>Pentapetalae</taxon>
        <taxon>asterids</taxon>
        <taxon>lamiids</taxon>
        <taxon>Solanales</taxon>
        <taxon>Solanaceae</taxon>
        <taxon>Solanoideae</taxon>
        <taxon>Solaneae</taxon>
        <taxon>Solanum</taxon>
    </lineage>
</organism>
<protein>
    <submittedName>
        <fullName evidence="1">Uncharacterized protein</fullName>
    </submittedName>
</protein>
<proteinExistence type="predicted"/>
<comment type="caution">
    <text evidence="1">The sequence shown here is derived from an EMBL/GenBank/DDBJ whole genome shotgun (WGS) entry which is preliminary data.</text>
</comment>
<gene>
    <name evidence="1" type="ORF">H5410_006618</name>
</gene>
<dbReference type="PROSITE" id="PS51257">
    <property type="entry name" value="PROKAR_LIPOPROTEIN"/>
    <property type="match status" value="1"/>
</dbReference>
<accession>A0A9J6AAB8</accession>